<evidence type="ECO:0000256" key="1">
    <source>
        <dbReference type="ARBA" id="ARBA00023002"/>
    </source>
</evidence>
<dbReference type="EMBL" id="CZKA01000020">
    <property type="protein sequence ID" value="CUR55537.1"/>
    <property type="molecule type" value="Genomic_DNA"/>
</dbReference>
<feature type="domain" description="DUF6537" evidence="2">
    <location>
        <begin position="170"/>
        <end position="361"/>
    </location>
</feature>
<evidence type="ECO:0000313" key="3">
    <source>
        <dbReference type="EMBL" id="CUR55537.1"/>
    </source>
</evidence>
<evidence type="ECO:0000259" key="2">
    <source>
        <dbReference type="Pfam" id="PF20169"/>
    </source>
</evidence>
<dbReference type="InterPro" id="IPR002869">
    <property type="entry name" value="Pyrv_flavodox_OxRed_cen"/>
</dbReference>
<sequence length="375" mass="41461">MRPLLGCDLLVAASEENLKVLSRQRSVAIVSTAKVPTGRMVSDPNESYPEVGAALSRVLDRSRHEPSASVDARVMTLGLFGDDQFANMFLVGVAVQRGALPIDPAILEEAITLNNVAVEQNIQAIRWGRHFVLDPDSVRTLVSDQGGWTTITSDDHSDPAQGPGPATFSSLVTARANELIEYQDTRYAERFTSAVDRIAQAESQATQTDTIAMAFAQNLFKLMAYKDEYEVARLSLDSGLKASAEAEFGPGAKLYYKLHPPILRALGMKRKITVGQWFRLVFRMLYAMRLLRGTWLDPFGRGEVRRTERALINEYNGLIERTIAQLTADTASTIKELAELPQDIRGYEHIKLESVARFRSTAALLEASLPTMTAE</sequence>
<name>A0A2P2C0I8_9ZZZZ</name>
<organism evidence="3">
    <name type="scientific">metagenome</name>
    <dbReference type="NCBI Taxonomy" id="256318"/>
    <lineage>
        <taxon>unclassified sequences</taxon>
        <taxon>metagenomes</taxon>
    </lineage>
</organism>
<reference evidence="3" key="1">
    <citation type="submission" date="2015-08" db="EMBL/GenBank/DDBJ databases">
        <authorList>
            <person name="Babu N.S."/>
            <person name="Beckwith C.J."/>
            <person name="Beseler K.G."/>
            <person name="Brison A."/>
            <person name="Carone J.V."/>
            <person name="Caskin T.P."/>
            <person name="Diamond M."/>
            <person name="Durham M.E."/>
            <person name="Foxe J.M."/>
            <person name="Go M."/>
            <person name="Henderson B.A."/>
            <person name="Jones I.B."/>
            <person name="McGettigan J.A."/>
            <person name="Micheletti S.J."/>
            <person name="Nasrallah M.E."/>
            <person name="Ortiz D."/>
            <person name="Piller C.R."/>
            <person name="Privatt S.R."/>
            <person name="Schneider S.L."/>
            <person name="Sharp S."/>
            <person name="Smith T.C."/>
            <person name="Stanton J.D."/>
            <person name="Ullery H.E."/>
            <person name="Wilson R.J."/>
            <person name="Serrano M.G."/>
            <person name="Buck G."/>
            <person name="Lee V."/>
            <person name="Wang Y."/>
            <person name="Carvalho R."/>
            <person name="Voegtly L."/>
            <person name="Shi R."/>
            <person name="Duckworth R."/>
            <person name="Johnson A."/>
            <person name="Loviza R."/>
            <person name="Walstead R."/>
            <person name="Shah Z."/>
            <person name="Kiflezghi M."/>
            <person name="Wade K."/>
            <person name="Ball S.L."/>
            <person name="Bradley K.W."/>
            <person name="Asai D.J."/>
            <person name="Bowman C.A."/>
            <person name="Russell D.A."/>
            <person name="Pope W.H."/>
            <person name="Jacobs-Sera D."/>
            <person name="Hendrix R.W."/>
            <person name="Hatfull G.F."/>
        </authorList>
    </citation>
    <scope>NUCLEOTIDE SEQUENCE</scope>
</reference>
<gene>
    <name evidence="3" type="ORF">NOCA2270172</name>
</gene>
<dbReference type="Pfam" id="PF20169">
    <property type="entry name" value="DUF6537"/>
    <property type="match status" value="1"/>
</dbReference>
<accession>A0A2P2C0I8</accession>
<dbReference type="SUPFAM" id="SSF53323">
    <property type="entry name" value="Pyruvate-ferredoxin oxidoreductase, PFOR, domain III"/>
    <property type="match status" value="1"/>
</dbReference>
<protein>
    <recommendedName>
        <fullName evidence="2">DUF6537 domain-containing protein</fullName>
    </recommendedName>
</protein>
<dbReference type="InterPro" id="IPR046667">
    <property type="entry name" value="DUF6537"/>
</dbReference>
<dbReference type="GO" id="GO:0016491">
    <property type="term" value="F:oxidoreductase activity"/>
    <property type="evidence" value="ECO:0007669"/>
    <property type="project" value="UniProtKB-KW"/>
</dbReference>
<proteinExistence type="predicted"/>
<dbReference type="Gene3D" id="3.40.920.10">
    <property type="entry name" value="Pyruvate-ferredoxin oxidoreductase, PFOR, domain III"/>
    <property type="match status" value="1"/>
</dbReference>
<keyword evidence="1" id="KW-0560">Oxidoreductase</keyword>
<dbReference type="AlphaFoldDB" id="A0A2P2C0I8"/>